<dbReference type="SUPFAM" id="SSF55383">
    <property type="entry name" value="Copper amine oxidase, domain N"/>
    <property type="match status" value="1"/>
</dbReference>
<dbReference type="Pfam" id="PF01436">
    <property type="entry name" value="NHL"/>
    <property type="match status" value="3"/>
</dbReference>
<protein>
    <recommendedName>
        <fullName evidence="3">Copper amine oxidase-like N-terminal domain-containing protein</fullName>
    </recommendedName>
</protein>
<feature type="signal peptide" evidence="2">
    <location>
        <begin position="1"/>
        <end position="25"/>
    </location>
</feature>
<dbReference type="InterPro" id="IPR036582">
    <property type="entry name" value="Mao_N_sf"/>
</dbReference>
<keyword evidence="2" id="KW-0732">Signal</keyword>
<feature type="chain" id="PRO_5039706155" description="Copper amine oxidase-like N-terminal domain-containing protein" evidence="2">
    <location>
        <begin position="26"/>
        <end position="489"/>
    </location>
</feature>
<name>A0A1R0YA06_9BACL</name>
<dbReference type="PANTHER" id="PTHR13833:SF71">
    <property type="entry name" value="NHL DOMAIN-CONTAINING PROTEIN"/>
    <property type="match status" value="1"/>
</dbReference>
<dbReference type="InterPro" id="IPR001258">
    <property type="entry name" value="NHL_repeat"/>
</dbReference>
<evidence type="ECO:0000256" key="1">
    <source>
        <dbReference type="ARBA" id="ARBA00022737"/>
    </source>
</evidence>
<feature type="domain" description="Copper amine oxidase-like N-terminal" evidence="3">
    <location>
        <begin position="389"/>
        <end position="454"/>
    </location>
</feature>
<comment type="caution">
    <text evidence="4">The sequence shown here is derived from an EMBL/GenBank/DDBJ whole genome shotgun (WGS) entry which is preliminary data.</text>
</comment>
<dbReference type="Pfam" id="PF07833">
    <property type="entry name" value="Cu_amine_oxidN1"/>
    <property type="match status" value="1"/>
</dbReference>
<gene>
    <name evidence="4" type="ORF">BSK52_00955</name>
</gene>
<organism evidence="4 5">
    <name type="scientific">Paenibacillus odorifer</name>
    <dbReference type="NCBI Taxonomy" id="189426"/>
    <lineage>
        <taxon>Bacteria</taxon>
        <taxon>Bacillati</taxon>
        <taxon>Bacillota</taxon>
        <taxon>Bacilli</taxon>
        <taxon>Bacillales</taxon>
        <taxon>Paenibacillaceae</taxon>
        <taxon>Paenibacillus</taxon>
    </lineage>
</organism>
<dbReference type="PANTHER" id="PTHR13833">
    <property type="match status" value="1"/>
</dbReference>
<keyword evidence="1" id="KW-0677">Repeat</keyword>
<dbReference type="Gene3D" id="2.120.10.30">
    <property type="entry name" value="TolB, C-terminal domain"/>
    <property type="match status" value="3"/>
</dbReference>
<dbReference type="SUPFAM" id="SSF101898">
    <property type="entry name" value="NHL repeat"/>
    <property type="match status" value="1"/>
</dbReference>
<evidence type="ECO:0000259" key="3">
    <source>
        <dbReference type="Pfam" id="PF07833"/>
    </source>
</evidence>
<dbReference type="InterPro" id="IPR012854">
    <property type="entry name" value="Cu_amine_oxidase-like_N"/>
</dbReference>
<dbReference type="AlphaFoldDB" id="A0A1R0YA06"/>
<dbReference type="InterPro" id="IPR011042">
    <property type="entry name" value="6-blade_b-propeller_TolB-like"/>
</dbReference>
<proteinExistence type="predicted"/>
<dbReference type="EMBL" id="MPTC01000001">
    <property type="protein sequence ID" value="OMD44141.1"/>
    <property type="molecule type" value="Genomic_DNA"/>
</dbReference>
<dbReference type="Proteomes" id="UP000187439">
    <property type="component" value="Unassembled WGS sequence"/>
</dbReference>
<dbReference type="OrthoDB" id="9799230at2"/>
<evidence type="ECO:0000313" key="5">
    <source>
        <dbReference type="Proteomes" id="UP000187439"/>
    </source>
</evidence>
<evidence type="ECO:0000256" key="2">
    <source>
        <dbReference type="SAM" id="SignalP"/>
    </source>
</evidence>
<reference evidence="4 5" key="1">
    <citation type="submission" date="2016-10" db="EMBL/GenBank/DDBJ databases">
        <title>Paenibacillus species isolates.</title>
        <authorList>
            <person name="Beno S.M."/>
        </authorList>
    </citation>
    <scope>NUCLEOTIDE SEQUENCE [LARGE SCALE GENOMIC DNA]</scope>
    <source>
        <strain evidence="4 5">FSL H7-0710</strain>
    </source>
</reference>
<evidence type="ECO:0000313" key="4">
    <source>
        <dbReference type="EMBL" id="OMD44141.1"/>
    </source>
</evidence>
<accession>A0A1R0YA06</accession>
<dbReference type="RefSeq" id="WP_076116457.1">
    <property type="nucleotide sequence ID" value="NZ_MPTC01000001.1"/>
</dbReference>
<sequence>MKKELISIVCGLMLVSAVPSSIVTAEAVQPTSGNVQGSIDQNISSNAVLSLKQPWGLTSVPGSNELIIVQSGSGTINKWSNGELQTVAGQGAEGYIDGKSAKALFNHPTYTAADSKGNIYISDTDNHVIRKIKDGEVYTLAGTGVSGYKDGPPDVAQFNAPGGLAIDSNDNIYVADTLNHVIRRVTPKGIVTTFAGLQANNGAYLDGAVASAKFNEPQGLVFDESGNLYVADSGNQMIRLVKGGKVETFAGKVTLVDPVTGYMAGGFQNGERLSALFNRPRGLAYANGVLLIADSLNHRVRAIQKDGEVITVAGQANSGDQVGVLDQVMFDQPSGVALAFGKLYVTDTLNNKLKVLNLDLQALKPLRSEADLLDAVPLLPAGKNMQVWLDGAQVKFNSAIQPLKESGKIYLPVRALFSSWGADIRWDAASKETMISKGNWTLTLKPDASLNVQNIKGTLYVAAEYLPTVSSFMQVYDEDSHAIVLESGQ</sequence>